<gene>
    <name evidence="1" type="ORF">E2986_11111</name>
</gene>
<evidence type="ECO:0000313" key="2">
    <source>
        <dbReference type="Proteomes" id="UP000655588"/>
    </source>
</evidence>
<accession>A0A833SAB7</accession>
<dbReference type="AlphaFoldDB" id="A0A833SAB7"/>
<reference evidence="1" key="1">
    <citation type="submission" date="2019-11" db="EMBL/GenBank/DDBJ databases">
        <title>The nuclear and mitochondrial genomes of Frieseomelitta varia - a highly eusocial stingless bee (Meliponini) with a permanently sterile worker caste.</title>
        <authorList>
            <person name="Freitas F.C.P."/>
            <person name="Lourenco A.P."/>
            <person name="Nunes F.M.F."/>
            <person name="Paschoal A.R."/>
            <person name="Abreu F.C.P."/>
            <person name="Barbin F.O."/>
            <person name="Bataglia L."/>
            <person name="Cardoso-Junior C.A.M."/>
            <person name="Cervoni M.S."/>
            <person name="Silva S.R."/>
            <person name="Dalarmi F."/>
            <person name="Del Lama M.A."/>
            <person name="Depintor T.S."/>
            <person name="Ferreira K.M."/>
            <person name="Goria P.S."/>
            <person name="Jaskot M.C."/>
            <person name="Lago D.C."/>
            <person name="Luna-Lucena D."/>
            <person name="Moda L.M."/>
            <person name="Nascimento L."/>
            <person name="Pedrino M."/>
            <person name="Rabico F.O."/>
            <person name="Sanches F.C."/>
            <person name="Santos D.E."/>
            <person name="Santos C.G."/>
            <person name="Vieira J."/>
            <person name="Lopes T.F."/>
            <person name="Barchuk A.R."/>
            <person name="Hartfelder K."/>
            <person name="Simoes Z.L.P."/>
            <person name="Bitondi M.M.G."/>
            <person name="Pinheiro D.G."/>
        </authorList>
    </citation>
    <scope>NUCLEOTIDE SEQUENCE</scope>
    <source>
        <strain evidence="1">USP_RPSP 00005682</strain>
        <tissue evidence="1">Whole individual</tissue>
    </source>
</reference>
<dbReference type="EMBL" id="WNWW01000247">
    <property type="protein sequence ID" value="KAF3427745.1"/>
    <property type="molecule type" value="Genomic_DNA"/>
</dbReference>
<comment type="caution">
    <text evidence="1">The sequence shown here is derived from an EMBL/GenBank/DDBJ whole genome shotgun (WGS) entry which is preliminary data.</text>
</comment>
<dbReference type="Proteomes" id="UP000655588">
    <property type="component" value="Unassembled WGS sequence"/>
</dbReference>
<keyword evidence="2" id="KW-1185">Reference proteome</keyword>
<organism evidence="1 2">
    <name type="scientific">Frieseomelitta varia</name>
    <dbReference type="NCBI Taxonomy" id="561572"/>
    <lineage>
        <taxon>Eukaryota</taxon>
        <taxon>Metazoa</taxon>
        <taxon>Ecdysozoa</taxon>
        <taxon>Arthropoda</taxon>
        <taxon>Hexapoda</taxon>
        <taxon>Insecta</taxon>
        <taxon>Pterygota</taxon>
        <taxon>Neoptera</taxon>
        <taxon>Endopterygota</taxon>
        <taxon>Hymenoptera</taxon>
        <taxon>Apocrita</taxon>
        <taxon>Aculeata</taxon>
        <taxon>Apoidea</taxon>
        <taxon>Anthophila</taxon>
        <taxon>Apidae</taxon>
        <taxon>Frieseomelitta</taxon>
    </lineage>
</organism>
<name>A0A833SAB7_9HYME</name>
<evidence type="ECO:0000313" key="1">
    <source>
        <dbReference type="EMBL" id="KAF3427745.1"/>
    </source>
</evidence>
<sequence length="52" mass="6072">MSLLELAFAERRIYNFMAVVTVAVRTFHRSAISELTFLWLVNSVKFKLILII</sequence>
<proteinExistence type="predicted"/>
<protein>
    <submittedName>
        <fullName evidence="1">Uncharacterized protein</fullName>
    </submittedName>
</protein>